<proteinExistence type="predicted"/>
<evidence type="ECO:0000313" key="2">
    <source>
        <dbReference type="Proteomes" id="UP000789920"/>
    </source>
</evidence>
<sequence length="47" mass="5165">KPVSETNYLYELEKTTQDIINAVLNAQKHDAGIGSVTIPNTTQTISF</sequence>
<evidence type="ECO:0000313" key="1">
    <source>
        <dbReference type="EMBL" id="CAG8798256.1"/>
    </source>
</evidence>
<keyword evidence="2" id="KW-1185">Reference proteome</keyword>
<dbReference type="Proteomes" id="UP000789920">
    <property type="component" value="Unassembled WGS sequence"/>
</dbReference>
<dbReference type="EMBL" id="CAJVQC010058051">
    <property type="protein sequence ID" value="CAG8798256.1"/>
    <property type="molecule type" value="Genomic_DNA"/>
</dbReference>
<feature type="non-terminal residue" evidence="1">
    <location>
        <position position="1"/>
    </location>
</feature>
<name>A0ACA9RLQ5_9GLOM</name>
<gene>
    <name evidence="1" type="ORF">RPERSI_LOCUS20492</name>
</gene>
<protein>
    <submittedName>
        <fullName evidence="1">23497_t:CDS:1</fullName>
    </submittedName>
</protein>
<comment type="caution">
    <text evidence="1">The sequence shown here is derived from an EMBL/GenBank/DDBJ whole genome shotgun (WGS) entry which is preliminary data.</text>
</comment>
<accession>A0ACA9RLQ5</accession>
<organism evidence="1 2">
    <name type="scientific">Racocetra persica</name>
    <dbReference type="NCBI Taxonomy" id="160502"/>
    <lineage>
        <taxon>Eukaryota</taxon>
        <taxon>Fungi</taxon>
        <taxon>Fungi incertae sedis</taxon>
        <taxon>Mucoromycota</taxon>
        <taxon>Glomeromycotina</taxon>
        <taxon>Glomeromycetes</taxon>
        <taxon>Diversisporales</taxon>
        <taxon>Gigasporaceae</taxon>
        <taxon>Racocetra</taxon>
    </lineage>
</organism>
<reference evidence="1" key="1">
    <citation type="submission" date="2021-06" db="EMBL/GenBank/DDBJ databases">
        <authorList>
            <person name="Kallberg Y."/>
            <person name="Tangrot J."/>
            <person name="Rosling A."/>
        </authorList>
    </citation>
    <scope>NUCLEOTIDE SEQUENCE</scope>
    <source>
        <strain evidence="1">MA461A</strain>
    </source>
</reference>